<feature type="domain" description="NAD-dependent epimerase/dehydratase" evidence="1">
    <location>
        <begin position="20"/>
        <end position="227"/>
    </location>
</feature>
<dbReference type="CDD" id="cd05271">
    <property type="entry name" value="NDUFA9_like_SDR_a"/>
    <property type="match status" value="1"/>
</dbReference>
<evidence type="ECO:0000313" key="2">
    <source>
        <dbReference type="EMBL" id="EEQ96501.1"/>
    </source>
</evidence>
<dbReference type="InterPro" id="IPR051207">
    <property type="entry name" value="ComplexI_NDUFA9_subunit"/>
</dbReference>
<dbReference type="PANTHER" id="PTHR12126">
    <property type="entry name" value="NADH-UBIQUINONE OXIDOREDUCTASE 39 KDA SUBUNIT-RELATED"/>
    <property type="match status" value="1"/>
</dbReference>
<evidence type="ECO:0000259" key="1">
    <source>
        <dbReference type="Pfam" id="PF01370"/>
    </source>
</evidence>
<name>C4WGM3_9HYPH</name>
<protein>
    <submittedName>
        <fullName evidence="2">NAD-dependent epimerase/dehydratase</fullName>
    </submittedName>
</protein>
<dbReference type="InterPro" id="IPR036291">
    <property type="entry name" value="NAD(P)-bd_dom_sf"/>
</dbReference>
<dbReference type="InterPro" id="IPR001509">
    <property type="entry name" value="Epimerase_deHydtase"/>
</dbReference>
<dbReference type="Pfam" id="PF01370">
    <property type="entry name" value="Epimerase"/>
    <property type="match status" value="1"/>
</dbReference>
<comment type="caution">
    <text evidence="2">The sequence shown here is derived from an EMBL/GenBank/DDBJ whole genome shotgun (WGS) entry which is preliminary data.</text>
</comment>
<dbReference type="GO" id="GO:0044877">
    <property type="term" value="F:protein-containing complex binding"/>
    <property type="evidence" value="ECO:0007669"/>
    <property type="project" value="TreeGrafter"/>
</dbReference>
<gene>
    <name evidence="2" type="ORF">OINT_1001935</name>
</gene>
<evidence type="ECO:0000313" key="3">
    <source>
        <dbReference type="Proteomes" id="UP000004386"/>
    </source>
</evidence>
<accession>C4WGM3</accession>
<dbReference type="SUPFAM" id="SSF51735">
    <property type="entry name" value="NAD(P)-binding Rossmann-fold domains"/>
    <property type="match status" value="1"/>
</dbReference>
<dbReference type="Gene3D" id="3.40.50.720">
    <property type="entry name" value="NAD(P)-binding Rossmann-like Domain"/>
    <property type="match status" value="1"/>
</dbReference>
<reference evidence="2 3" key="1">
    <citation type="submission" date="2009-05" db="EMBL/GenBank/DDBJ databases">
        <authorList>
            <person name="Setubal J.C."/>
            <person name="Boyle S."/>
            <person name="Crasta O.R."/>
            <person name="Gillespie J.J."/>
            <person name="Kenyon R.W."/>
            <person name="Lu J."/>
            <person name="Mane S."/>
            <person name="Nagrani S."/>
            <person name="Shallom J.M."/>
            <person name="Shallom S."/>
            <person name="Shukla M."/>
            <person name="Snyder E.E."/>
            <person name="Sobral B.W."/>
            <person name="Wattam A.R."/>
            <person name="Will R."/>
            <person name="Williams K."/>
            <person name="Yoo H."/>
            <person name="Munk C."/>
            <person name="Tapia R."/>
            <person name="Green L."/>
            <person name="Rogers Y."/>
            <person name="Detter J.C."/>
            <person name="Bruce D."/>
            <person name="Brettin T.S."/>
            <person name="Tsolis R."/>
        </authorList>
    </citation>
    <scope>NUCLEOTIDE SEQUENCE [LARGE SCALE GENOMIC DNA]</scope>
    <source>
        <strain evidence="2 3">LMG 3301</strain>
    </source>
</reference>
<dbReference type="FunFam" id="3.40.50.720:FF:000702">
    <property type="entry name" value="NADH dehydrogenase (Ubiquinone)"/>
    <property type="match status" value="1"/>
</dbReference>
<dbReference type="HOGENOM" id="CLU_007383_6_5_5"/>
<dbReference type="EMBL" id="ACQA01000001">
    <property type="protein sequence ID" value="EEQ96501.1"/>
    <property type="molecule type" value="Genomic_DNA"/>
</dbReference>
<dbReference type="Proteomes" id="UP000004386">
    <property type="component" value="Unassembled WGS sequence"/>
</dbReference>
<dbReference type="AlphaFoldDB" id="C4WGM3"/>
<organism evidence="2 3">
    <name type="scientific">Brucella intermedia LMG 3301</name>
    <dbReference type="NCBI Taxonomy" id="641118"/>
    <lineage>
        <taxon>Bacteria</taxon>
        <taxon>Pseudomonadati</taxon>
        <taxon>Pseudomonadota</taxon>
        <taxon>Alphaproteobacteria</taxon>
        <taxon>Hyphomicrobiales</taxon>
        <taxon>Brucellaceae</taxon>
        <taxon>Brucella/Ochrobactrum group</taxon>
        <taxon>Brucella</taxon>
    </lineage>
</organism>
<dbReference type="PANTHER" id="PTHR12126:SF11">
    <property type="entry name" value="NADH DEHYDROGENASE [UBIQUINONE] 1 ALPHA SUBCOMPLEX SUBUNIT 9, MITOCHONDRIAL"/>
    <property type="match status" value="1"/>
</dbReference>
<proteinExistence type="predicted"/>
<sequence length="333" mass="36404">MQEFRMKTEPNEVHNRPKLVTVFGGSGFVGRAVVAALTKRGYRVRVAVRKPEIAYYMAPLGNVGQIQMVQANVRHRGSVEHVIKGSDHVVNLVGILSESGRQRFNTVQVLGAKNIAEAAKAAGIRMTHVSSLAADANSPSDYARTKAEGEKAILSVLPDSVILRPSIIFGPEDRFFNRFANMARFSPFLPAIGGGETKLQPVYVGDVAEAVARAVDGKLMPGGVYELGGPDVQPFRNWMTDMLGVIARKRLIVSMPWWVARLQASILGLLPNPMLTNDQVTLLKFDNVVSEKAIKEGRTLQGMGITPESVDAVLPSYLWRYRVAGQYTKTGFA</sequence>